<feature type="domain" description="HTH tetR-type" evidence="6">
    <location>
        <begin position="31"/>
        <end position="90"/>
    </location>
</feature>
<dbReference type="InterPro" id="IPR036271">
    <property type="entry name" value="Tet_transcr_reg_TetR-rel_C_sf"/>
</dbReference>
<proteinExistence type="predicted"/>
<keyword evidence="1" id="KW-0805">Transcription regulation</keyword>
<name>L1MB00_9CORY</name>
<protein>
    <submittedName>
        <fullName evidence="7">Transcriptional regulator, TetR family</fullName>
    </submittedName>
</protein>
<dbReference type="PANTHER" id="PTHR30055">
    <property type="entry name" value="HTH-TYPE TRANSCRIPTIONAL REGULATOR RUTR"/>
    <property type="match status" value="1"/>
</dbReference>
<feature type="compositionally biased region" description="Basic and acidic residues" evidence="5">
    <location>
        <begin position="15"/>
        <end position="30"/>
    </location>
</feature>
<dbReference type="PROSITE" id="PS50977">
    <property type="entry name" value="HTH_TETR_2"/>
    <property type="match status" value="1"/>
</dbReference>
<dbReference type="AlphaFoldDB" id="L1MB00"/>
<dbReference type="SUPFAM" id="SSF48498">
    <property type="entry name" value="Tetracyclin repressor-like, C-terminal domain"/>
    <property type="match status" value="1"/>
</dbReference>
<dbReference type="InterPro" id="IPR050109">
    <property type="entry name" value="HTH-type_TetR-like_transc_reg"/>
</dbReference>
<dbReference type="PANTHER" id="PTHR30055:SF234">
    <property type="entry name" value="HTH-TYPE TRANSCRIPTIONAL REGULATOR BETI"/>
    <property type="match status" value="1"/>
</dbReference>
<evidence type="ECO:0000256" key="4">
    <source>
        <dbReference type="PROSITE-ProRule" id="PRU00335"/>
    </source>
</evidence>
<dbReference type="Gene3D" id="1.10.357.10">
    <property type="entry name" value="Tetracycline Repressor, domain 2"/>
    <property type="match status" value="1"/>
</dbReference>
<dbReference type="InterPro" id="IPR009057">
    <property type="entry name" value="Homeodomain-like_sf"/>
</dbReference>
<organism evidence="7 8">
    <name type="scientific">Corynebacterium durum F0235</name>
    <dbReference type="NCBI Taxonomy" id="1035195"/>
    <lineage>
        <taxon>Bacteria</taxon>
        <taxon>Bacillati</taxon>
        <taxon>Actinomycetota</taxon>
        <taxon>Actinomycetes</taxon>
        <taxon>Mycobacteriales</taxon>
        <taxon>Corynebacteriaceae</taxon>
        <taxon>Corynebacterium</taxon>
    </lineage>
</organism>
<dbReference type="Proteomes" id="UP000010445">
    <property type="component" value="Unassembled WGS sequence"/>
</dbReference>
<dbReference type="EMBL" id="AMEM01000039">
    <property type="protein sequence ID" value="EKX88215.1"/>
    <property type="molecule type" value="Genomic_DNA"/>
</dbReference>
<dbReference type="eggNOG" id="COG1309">
    <property type="taxonomic scope" value="Bacteria"/>
</dbReference>
<dbReference type="STRING" id="1035195.HMPREF9997_02331"/>
<keyword evidence="8" id="KW-1185">Reference proteome</keyword>
<dbReference type="InterPro" id="IPR001647">
    <property type="entry name" value="HTH_TetR"/>
</dbReference>
<evidence type="ECO:0000313" key="7">
    <source>
        <dbReference type="EMBL" id="EKX88215.1"/>
    </source>
</evidence>
<feature type="region of interest" description="Disordered" evidence="5">
    <location>
        <begin position="1"/>
        <end position="30"/>
    </location>
</feature>
<evidence type="ECO:0000256" key="1">
    <source>
        <dbReference type="ARBA" id="ARBA00023015"/>
    </source>
</evidence>
<comment type="caution">
    <text evidence="7">The sequence shown here is derived from an EMBL/GenBank/DDBJ whole genome shotgun (WGS) entry which is preliminary data.</text>
</comment>
<dbReference type="Pfam" id="PF00440">
    <property type="entry name" value="TetR_N"/>
    <property type="match status" value="1"/>
</dbReference>
<dbReference type="HOGENOM" id="CLU_069356_17_3_11"/>
<sequence length="211" mass="23457">MQLRRVTGMMPGDSAGDRAERREKSMRKDARENREEILRVARLLFAQHGLEVSMRTIASTVGVGIATLYRNFPTRADLILGLVEQGAGEVEALLDECVASWDADPEAAWQNLVHSLANLKMSALVSQIVVTPEVKEIVDRAREIRRTGIERTAEVLDHAKEAGLLTEDMTIERFHVGLATIARPLPELPVLDSQPGQTWLVDVFLKGIRPD</sequence>
<evidence type="ECO:0000313" key="8">
    <source>
        <dbReference type="Proteomes" id="UP000010445"/>
    </source>
</evidence>
<dbReference type="SUPFAM" id="SSF46689">
    <property type="entry name" value="Homeodomain-like"/>
    <property type="match status" value="1"/>
</dbReference>
<dbReference type="GO" id="GO:0000976">
    <property type="term" value="F:transcription cis-regulatory region binding"/>
    <property type="evidence" value="ECO:0007669"/>
    <property type="project" value="TreeGrafter"/>
</dbReference>
<keyword evidence="3" id="KW-0804">Transcription</keyword>
<dbReference type="PRINTS" id="PR00455">
    <property type="entry name" value="HTHTETR"/>
</dbReference>
<feature type="DNA-binding region" description="H-T-H motif" evidence="4">
    <location>
        <begin position="53"/>
        <end position="72"/>
    </location>
</feature>
<keyword evidence="2 4" id="KW-0238">DNA-binding</keyword>
<evidence type="ECO:0000256" key="5">
    <source>
        <dbReference type="SAM" id="MobiDB-lite"/>
    </source>
</evidence>
<reference evidence="7 8" key="1">
    <citation type="submission" date="2012-05" db="EMBL/GenBank/DDBJ databases">
        <authorList>
            <person name="Weinstock G."/>
            <person name="Sodergren E."/>
            <person name="Lobos E.A."/>
            <person name="Fulton L."/>
            <person name="Fulton R."/>
            <person name="Courtney L."/>
            <person name="Fronick C."/>
            <person name="O'Laughlin M."/>
            <person name="Godfrey J."/>
            <person name="Wilson R.M."/>
            <person name="Miner T."/>
            <person name="Farmer C."/>
            <person name="Delehaunty K."/>
            <person name="Cordes M."/>
            <person name="Minx P."/>
            <person name="Tomlinson C."/>
            <person name="Chen J."/>
            <person name="Wollam A."/>
            <person name="Pepin K.H."/>
            <person name="Bhonagiri V."/>
            <person name="Zhang X."/>
            <person name="Suruliraj S."/>
            <person name="Warren W."/>
            <person name="Mitreva M."/>
            <person name="Mardis E.R."/>
            <person name="Wilson R.K."/>
        </authorList>
    </citation>
    <scope>NUCLEOTIDE SEQUENCE [LARGE SCALE GENOMIC DNA]</scope>
    <source>
        <strain evidence="7 8">F0235</strain>
    </source>
</reference>
<dbReference type="GO" id="GO:0003700">
    <property type="term" value="F:DNA-binding transcription factor activity"/>
    <property type="evidence" value="ECO:0007669"/>
    <property type="project" value="TreeGrafter"/>
</dbReference>
<gene>
    <name evidence="7" type="ORF">HMPREF9997_02331</name>
</gene>
<evidence type="ECO:0000256" key="2">
    <source>
        <dbReference type="ARBA" id="ARBA00023125"/>
    </source>
</evidence>
<accession>L1MB00</accession>
<dbReference type="PATRIC" id="fig|1035195.3.peg.2084"/>
<evidence type="ECO:0000259" key="6">
    <source>
        <dbReference type="PROSITE" id="PS50977"/>
    </source>
</evidence>
<evidence type="ECO:0000256" key="3">
    <source>
        <dbReference type="ARBA" id="ARBA00023163"/>
    </source>
</evidence>